<organism evidence="1">
    <name type="scientific">Billgrantia gudaonensis</name>
    <dbReference type="NCBI Taxonomy" id="376427"/>
    <lineage>
        <taxon>Bacteria</taxon>
        <taxon>Pseudomonadati</taxon>
        <taxon>Pseudomonadota</taxon>
        <taxon>Gammaproteobacteria</taxon>
        <taxon>Oceanospirillales</taxon>
        <taxon>Halomonadaceae</taxon>
        <taxon>Billgrantia</taxon>
    </lineage>
</organism>
<reference evidence="1" key="1">
    <citation type="submission" date="2018-12" db="EMBL/GenBank/DDBJ databases">
        <authorList>
            <person name="Jadhav K."/>
            <person name="Kushwaha B."/>
            <person name="Jadhav I."/>
        </authorList>
    </citation>
    <scope>NUCLEOTIDE SEQUENCE [LARGE SCALE GENOMIC DNA]</scope>
    <source>
        <strain evidence="1">SBS 10</strain>
    </source>
</reference>
<name>A0A432JID5_9GAMM</name>
<proteinExistence type="predicted"/>
<dbReference type="AlphaFoldDB" id="A0A432JID5"/>
<dbReference type="EMBL" id="RXHI01000024">
    <property type="protein sequence ID" value="RUA22092.1"/>
    <property type="molecule type" value="Genomic_DNA"/>
</dbReference>
<sequence length="92" mass="10345">MPAQLDSWEAYRDVRRLGRKTRLPEAQRATLWSIFEKVQEGLKQRGLITHAGLFSTLASIQQRTTPPYDFAIIDGQGYPGPQLRFLAAGGND</sequence>
<comment type="caution">
    <text evidence="1">The sequence shown here is derived from an EMBL/GenBank/DDBJ whole genome shotgun (WGS) entry which is preliminary data.</text>
</comment>
<gene>
    <name evidence="1" type="ORF">DSL92_07605</name>
</gene>
<accession>A0A432JID5</accession>
<evidence type="ECO:0000313" key="1">
    <source>
        <dbReference type="EMBL" id="RUA22092.1"/>
    </source>
</evidence>
<protein>
    <submittedName>
        <fullName evidence="1">Uncharacterized protein</fullName>
    </submittedName>
</protein>